<dbReference type="Proteomes" id="UP000516314">
    <property type="component" value="Chromosome 1"/>
</dbReference>
<reference evidence="10 12" key="3">
    <citation type="submission" date="2019-11" db="EMBL/GenBank/DDBJ databases">
        <authorList>
            <person name="Jiao W.-B."/>
            <person name="Schneeberger K."/>
        </authorList>
    </citation>
    <scope>NUCLEOTIDE SEQUENCE [LARGE SCALE GENOMIC DNA]</scope>
    <source>
        <strain evidence="12">cv. An-1</strain>
        <strain evidence="13">cv. C24</strain>
    </source>
</reference>
<evidence type="ECO:0000313" key="7">
    <source>
        <dbReference type="EMBL" id="CAA0164771.1"/>
    </source>
</evidence>
<proteinExistence type="inferred from homology"/>
<sequence length="128" mass="14903">MEKVSIVCFFFFLLFGSGYGGLPPFWRATVVTMTNLIGGPPLTIHCKSKQDDLGIHVVPFKQEYHFKFQPNLWKSTLFFCSFQWDSQFKSFDIYDAQRDQGICDDCQWEIKPDGPCRLGKKAKCFPWK</sequence>
<comment type="similarity">
    <text evidence="2 6">Belongs to the plant self-incompatibility (S1) protein family.</text>
</comment>
<dbReference type="Proteomes" id="UP000078284">
    <property type="component" value="Chromosome 1"/>
</dbReference>
<evidence type="ECO:0000256" key="2">
    <source>
        <dbReference type="ARBA" id="ARBA00005581"/>
    </source>
</evidence>
<evidence type="ECO:0000256" key="3">
    <source>
        <dbReference type="ARBA" id="ARBA00022471"/>
    </source>
</evidence>
<dbReference type="RefSeq" id="NP_563713.1">
    <property type="nucleotide sequence ID" value="NM_100344.1"/>
</dbReference>
<dbReference type="GO" id="GO:0060320">
    <property type="term" value="P:rejection of self pollen"/>
    <property type="evidence" value="ECO:0007669"/>
    <property type="project" value="UniProtKB-KW"/>
</dbReference>
<dbReference type="EMBL" id="CACSHJ010000087">
    <property type="protein sequence ID" value="CAA0164771.1"/>
    <property type="molecule type" value="Genomic_DNA"/>
</dbReference>
<dbReference type="PANTHER" id="PTHR31232">
    <property type="match status" value="1"/>
</dbReference>
<dbReference type="EMBL" id="LUHQ01000001">
    <property type="protein sequence ID" value="OAP12938.1"/>
    <property type="molecule type" value="Genomic_DNA"/>
</dbReference>
<evidence type="ECO:0000313" key="12">
    <source>
        <dbReference type="Proteomes" id="UP000426265"/>
    </source>
</evidence>
<evidence type="ECO:0000313" key="8">
    <source>
        <dbReference type="EMBL" id="CAD5311741.1"/>
    </source>
</evidence>
<dbReference type="Proteomes" id="UP000434276">
    <property type="component" value="Unassembled WGS sequence"/>
</dbReference>
<feature type="chain" id="PRO_5039734343" description="S-protein homolog" evidence="6">
    <location>
        <begin position="21"/>
        <end position="128"/>
    </location>
</feature>
<dbReference type="AlphaFoldDB" id="A0A178W3U9"/>
<dbReference type="OrthoDB" id="1900999at2759"/>
<evidence type="ECO:0000313" key="14">
    <source>
        <dbReference type="Proteomes" id="UP000516314"/>
    </source>
</evidence>
<gene>
    <name evidence="9" type="ordered locus">AXX17_At1g03980</name>
    <name evidence="10" type="ORF">AN1_LOCUS511</name>
    <name evidence="8" type="ORF">AT9943_LOCUS332</name>
    <name evidence="7" type="ORF">C24_LOCUS423</name>
</gene>
<dbReference type="EMBL" id="CACRSJ010000104">
    <property type="protein sequence ID" value="VYS45004.1"/>
    <property type="molecule type" value="Genomic_DNA"/>
</dbReference>
<dbReference type="ExpressionAtlas" id="A0A178W3U9">
    <property type="expression patterns" value="baseline and differential"/>
</dbReference>
<dbReference type="GO" id="GO:0005576">
    <property type="term" value="C:extracellular region"/>
    <property type="evidence" value="ECO:0007669"/>
    <property type="project" value="UniProtKB-SubCell"/>
</dbReference>
<dbReference type="KEGG" id="ath:AT1G04645"/>
<evidence type="ECO:0000256" key="6">
    <source>
        <dbReference type="RuleBase" id="RU367044"/>
    </source>
</evidence>
<reference evidence="8 14" key="4">
    <citation type="submission" date="2020-09" db="EMBL/GenBank/DDBJ databases">
        <authorList>
            <person name="Ashkenazy H."/>
        </authorList>
    </citation>
    <scope>NUCLEOTIDE SEQUENCE [LARGE SCALE GENOMIC DNA]</scope>
    <source>
        <strain evidence="14">cv. Cdm-0</strain>
    </source>
</reference>
<dbReference type="Pfam" id="PF05938">
    <property type="entry name" value="Self-incomp_S1"/>
    <property type="match status" value="1"/>
</dbReference>
<evidence type="ECO:0000256" key="5">
    <source>
        <dbReference type="ARBA" id="ARBA00022729"/>
    </source>
</evidence>
<dbReference type="SMR" id="A0A178W3U9"/>
<dbReference type="EMBL" id="LR881466">
    <property type="protein sequence ID" value="CAD5311741.1"/>
    <property type="molecule type" value="Genomic_DNA"/>
</dbReference>
<dbReference type="Proteomes" id="UP000426265">
    <property type="component" value="Unassembled WGS sequence"/>
</dbReference>
<protein>
    <recommendedName>
        <fullName evidence="6">S-protein homolog</fullName>
    </recommendedName>
</protein>
<keyword evidence="4 6" id="KW-0964">Secreted</keyword>
<evidence type="ECO:0000313" key="11">
    <source>
        <dbReference type="Proteomes" id="UP000078284"/>
    </source>
</evidence>
<evidence type="ECO:0000313" key="13">
    <source>
        <dbReference type="Proteomes" id="UP000434276"/>
    </source>
</evidence>
<accession>A0A5S9SK43</accession>
<comment type="subcellular location">
    <subcellularLocation>
        <location evidence="1 6">Secreted</location>
    </subcellularLocation>
</comment>
<reference evidence="9" key="2">
    <citation type="submission" date="2016-03" db="EMBL/GenBank/DDBJ databases">
        <title>Full-length assembly of Arabidopsis thaliana Ler reveals the complement of translocations and inversions.</title>
        <authorList>
            <person name="Zapata L."/>
            <person name="Schneeberger K."/>
            <person name="Ossowski S."/>
        </authorList>
    </citation>
    <scope>NUCLEOTIDE SEQUENCE [LARGE SCALE GENOMIC DNA]</scope>
    <source>
        <tissue evidence="9">Leaf</tissue>
    </source>
</reference>
<dbReference type="OMA" id="PPFWPIT"/>
<dbReference type="PANTHER" id="PTHR31232:SF43">
    <property type="entry name" value="S-PROTEIN HOMOLOG 29-RELATED"/>
    <property type="match status" value="1"/>
</dbReference>
<dbReference type="InterPro" id="IPR010264">
    <property type="entry name" value="Self-incomp_S1"/>
</dbReference>
<reference evidence="11" key="1">
    <citation type="journal article" date="2016" name="Proc. Natl. Acad. Sci. U.S.A.">
        <title>Chromosome-level assembly of Arabidopsis thaliana Ler reveals the extent of translocation and inversion polymorphisms.</title>
        <authorList>
            <person name="Zapata L."/>
            <person name="Ding J."/>
            <person name="Willing E.M."/>
            <person name="Hartwig B."/>
            <person name="Bezdan D."/>
            <person name="Jiao W.B."/>
            <person name="Patel V."/>
            <person name="Velikkakam James G."/>
            <person name="Koornneef M."/>
            <person name="Ossowski S."/>
            <person name="Schneeberger K."/>
        </authorList>
    </citation>
    <scope>NUCLEOTIDE SEQUENCE [LARGE SCALE GENOMIC DNA]</scope>
    <source>
        <strain evidence="11">cv. Landsberg erecta</strain>
    </source>
</reference>
<evidence type="ECO:0000313" key="10">
    <source>
        <dbReference type="EMBL" id="VYS45004.1"/>
    </source>
</evidence>
<accession>A0A178W3U9</accession>
<evidence type="ECO:0000256" key="1">
    <source>
        <dbReference type="ARBA" id="ARBA00004613"/>
    </source>
</evidence>
<organism evidence="9 11">
    <name type="scientific">Arabidopsis thaliana</name>
    <name type="common">Mouse-ear cress</name>
    <dbReference type="NCBI Taxonomy" id="3702"/>
    <lineage>
        <taxon>Eukaryota</taxon>
        <taxon>Viridiplantae</taxon>
        <taxon>Streptophyta</taxon>
        <taxon>Embryophyta</taxon>
        <taxon>Tracheophyta</taxon>
        <taxon>Spermatophyta</taxon>
        <taxon>Magnoliopsida</taxon>
        <taxon>eudicotyledons</taxon>
        <taxon>Gunneridae</taxon>
        <taxon>Pentapetalae</taxon>
        <taxon>rosids</taxon>
        <taxon>malvids</taxon>
        <taxon>Brassicales</taxon>
        <taxon>Brassicaceae</taxon>
        <taxon>Camelineae</taxon>
        <taxon>Arabidopsis</taxon>
    </lineage>
</organism>
<feature type="signal peptide" evidence="6">
    <location>
        <begin position="1"/>
        <end position="20"/>
    </location>
</feature>
<name>A0A178W3U9_ARATH</name>
<keyword evidence="5 6" id="KW-0732">Signal</keyword>
<evidence type="ECO:0000313" key="9">
    <source>
        <dbReference type="EMBL" id="OAP12938.1"/>
    </source>
</evidence>
<evidence type="ECO:0000256" key="4">
    <source>
        <dbReference type="ARBA" id="ARBA00022525"/>
    </source>
</evidence>
<keyword evidence="3 6" id="KW-0713">Self-incompatibility</keyword>